<name>A0ACC2PXK1_9HYME</name>
<gene>
    <name evidence="1" type="ORF">QAD02_023467</name>
</gene>
<protein>
    <submittedName>
        <fullName evidence="1">Uncharacterized protein</fullName>
    </submittedName>
</protein>
<accession>A0ACC2PXK1</accession>
<dbReference type="EMBL" id="CM056741">
    <property type="protein sequence ID" value="KAJ8687673.1"/>
    <property type="molecule type" value="Genomic_DNA"/>
</dbReference>
<evidence type="ECO:0000313" key="1">
    <source>
        <dbReference type="EMBL" id="KAJ8687673.1"/>
    </source>
</evidence>
<proteinExistence type="predicted"/>
<evidence type="ECO:0000313" key="2">
    <source>
        <dbReference type="Proteomes" id="UP001239111"/>
    </source>
</evidence>
<sequence>MGFRNVLRCFVCDRNFNHRNVSRIDGDNNAGRREIAIGRREGFGRPPLDVTPLTRICFNCNDQIRIELEAIQNNPSVLGLNVLSQTRSSSCCICNGEEDIH</sequence>
<comment type="caution">
    <text evidence="1">The sequence shown here is derived from an EMBL/GenBank/DDBJ whole genome shotgun (WGS) entry which is preliminary data.</text>
</comment>
<keyword evidence="2" id="KW-1185">Reference proteome</keyword>
<reference evidence="1" key="1">
    <citation type="submission" date="2023-04" db="EMBL/GenBank/DDBJ databases">
        <title>A chromosome-level genome assembly of the parasitoid wasp Eretmocerus hayati.</title>
        <authorList>
            <person name="Zhong Y."/>
            <person name="Liu S."/>
            <person name="Liu Y."/>
        </authorList>
    </citation>
    <scope>NUCLEOTIDE SEQUENCE</scope>
    <source>
        <strain evidence="1">ZJU_SS_LIU_2023</strain>
    </source>
</reference>
<dbReference type="Proteomes" id="UP001239111">
    <property type="component" value="Chromosome 1"/>
</dbReference>
<organism evidence="1 2">
    <name type="scientific">Eretmocerus hayati</name>
    <dbReference type="NCBI Taxonomy" id="131215"/>
    <lineage>
        <taxon>Eukaryota</taxon>
        <taxon>Metazoa</taxon>
        <taxon>Ecdysozoa</taxon>
        <taxon>Arthropoda</taxon>
        <taxon>Hexapoda</taxon>
        <taxon>Insecta</taxon>
        <taxon>Pterygota</taxon>
        <taxon>Neoptera</taxon>
        <taxon>Endopterygota</taxon>
        <taxon>Hymenoptera</taxon>
        <taxon>Apocrita</taxon>
        <taxon>Proctotrupomorpha</taxon>
        <taxon>Chalcidoidea</taxon>
        <taxon>Aphelinidae</taxon>
        <taxon>Aphelininae</taxon>
        <taxon>Eretmocerus</taxon>
    </lineage>
</organism>